<dbReference type="EMBL" id="QFXC01000011">
    <property type="protein sequence ID" value="RDH82364.1"/>
    <property type="molecule type" value="Genomic_DNA"/>
</dbReference>
<evidence type="ECO:0000259" key="4">
    <source>
        <dbReference type="PROSITE" id="PS50042"/>
    </source>
</evidence>
<dbReference type="Pfam" id="PF00990">
    <property type="entry name" value="GGDEF"/>
    <property type="match status" value="1"/>
</dbReference>
<proteinExistence type="predicted"/>
<dbReference type="PROSITE" id="PS50887">
    <property type="entry name" value="GGDEF"/>
    <property type="match status" value="1"/>
</dbReference>
<feature type="domain" description="Cyclic nucleotide-binding" evidence="4">
    <location>
        <begin position="14"/>
        <end position="132"/>
    </location>
</feature>
<gene>
    <name evidence="6" type="ORF">DIZ80_08700</name>
</gene>
<dbReference type="PROSITE" id="PS50042">
    <property type="entry name" value="CNMP_BINDING_3"/>
    <property type="match status" value="1"/>
</dbReference>
<dbReference type="FunFam" id="3.30.70.270:FF:000001">
    <property type="entry name" value="Diguanylate cyclase domain protein"/>
    <property type="match status" value="1"/>
</dbReference>
<dbReference type="EC" id="2.7.7.65" evidence="2"/>
<dbReference type="Pfam" id="PF00027">
    <property type="entry name" value="cNMP_binding"/>
    <property type="match status" value="1"/>
</dbReference>
<dbReference type="InterPro" id="IPR000160">
    <property type="entry name" value="GGDEF_dom"/>
</dbReference>
<evidence type="ECO:0000256" key="3">
    <source>
        <dbReference type="ARBA" id="ARBA00034247"/>
    </source>
</evidence>
<dbReference type="Gene3D" id="2.60.120.10">
    <property type="entry name" value="Jelly Rolls"/>
    <property type="match status" value="1"/>
</dbReference>
<dbReference type="InterPro" id="IPR014710">
    <property type="entry name" value="RmlC-like_jellyroll"/>
</dbReference>
<feature type="domain" description="GGDEF" evidence="5">
    <location>
        <begin position="184"/>
        <end position="320"/>
    </location>
</feature>
<evidence type="ECO:0000256" key="2">
    <source>
        <dbReference type="ARBA" id="ARBA00012528"/>
    </source>
</evidence>
<comment type="cofactor">
    <cofactor evidence="1">
        <name>Mg(2+)</name>
        <dbReference type="ChEBI" id="CHEBI:18420"/>
    </cofactor>
</comment>
<dbReference type="SUPFAM" id="SSF51206">
    <property type="entry name" value="cAMP-binding domain-like"/>
    <property type="match status" value="1"/>
</dbReference>
<dbReference type="GO" id="GO:0043709">
    <property type="term" value="P:cell adhesion involved in single-species biofilm formation"/>
    <property type="evidence" value="ECO:0007669"/>
    <property type="project" value="TreeGrafter"/>
</dbReference>
<reference evidence="6 7" key="1">
    <citation type="journal article" date="2018" name="ISME J.">
        <title>Endosymbiont genomes yield clues of tubeworm success.</title>
        <authorList>
            <person name="Li Y."/>
            <person name="Liles M.R."/>
            <person name="Halanych K.M."/>
        </authorList>
    </citation>
    <scope>NUCLEOTIDE SEQUENCE [LARGE SCALE GENOMIC DNA]</scope>
    <source>
        <strain evidence="6">A1464</strain>
    </source>
</reference>
<dbReference type="InterPro" id="IPR000595">
    <property type="entry name" value="cNMP-bd_dom"/>
</dbReference>
<dbReference type="AlphaFoldDB" id="A0A370DDA5"/>
<name>A0A370DDA5_9GAMM</name>
<comment type="caution">
    <text evidence="6">The sequence shown here is derived from an EMBL/GenBank/DDBJ whole genome shotgun (WGS) entry which is preliminary data.</text>
</comment>
<organism evidence="6 7">
    <name type="scientific">endosymbiont of Galathealinum brachiosum</name>
    <dbReference type="NCBI Taxonomy" id="2200906"/>
    <lineage>
        <taxon>Bacteria</taxon>
        <taxon>Pseudomonadati</taxon>
        <taxon>Pseudomonadota</taxon>
        <taxon>Gammaproteobacteria</taxon>
        <taxon>sulfur-oxidizing symbionts</taxon>
    </lineage>
</organism>
<dbReference type="InterPro" id="IPR018490">
    <property type="entry name" value="cNMP-bd_dom_sf"/>
</dbReference>
<dbReference type="InterPro" id="IPR029787">
    <property type="entry name" value="Nucleotide_cyclase"/>
</dbReference>
<evidence type="ECO:0000256" key="1">
    <source>
        <dbReference type="ARBA" id="ARBA00001946"/>
    </source>
</evidence>
<comment type="catalytic activity">
    <reaction evidence="3">
        <text>2 GTP = 3',3'-c-di-GMP + 2 diphosphate</text>
        <dbReference type="Rhea" id="RHEA:24898"/>
        <dbReference type="ChEBI" id="CHEBI:33019"/>
        <dbReference type="ChEBI" id="CHEBI:37565"/>
        <dbReference type="ChEBI" id="CHEBI:58805"/>
        <dbReference type="EC" id="2.7.7.65"/>
    </reaction>
</comment>
<dbReference type="InterPro" id="IPR043128">
    <property type="entry name" value="Rev_trsase/Diguanyl_cyclase"/>
</dbReference>
<dbReference type="CDD" id="cd00038">
    <property type="entry name" value="CAP_ED"/>
    <property type="match status" value="1"/>
</dbReference>
<dbReference type="NCBIfam" id="TIGR00254">
    <property type="entry name" value="GGDEF"/>
    <property type="match status" value="1"/>
</dbReference>
<accession>A0A370DDA5</accession>
<dbReference type="InterPro" id="IPR050469">
    <property type="entry name" value="Diguanylate_Cyclase"/>
</dbReference>
<evidence type="ECO:0000313" key="6">
    <source>
        <dbReference type="EMBL" id="RDH82364.1"/>
    </source>
</evidence>
<protein>
    <recommendedName>
        <fullName evidence="2">diguanylate cyclase</fullName>
        <ecNumber evidence="2">2.7.7.65</ecNumber>
    </recommendedName>
</protein>
<evidence type="ECO:0000313" key="7">
    <source>
        <dbReference type="Proteomes" id="UP000254266"/>
    </source>
</evidence>
<sequence length="320" mass="35912">MLLKASTLLERLQLFRNVEIDSLSDCIARCTFREMKKGEQLLSPEEENTSVYLMISGRMVVYLDLDEATPLTLVEPGECVGEMSIIEGKNPSAYVIASEASQIMQIPQDVLWEMINTSHQVTRNMLHIMSLRVRFSNVVIADSLGTQKECMRHATIDALTGLHNRRWMDSMFEQEFIHAKREKLSLSLLMLDIDHFKTYNDEYGHISGDRVLSAVADALRGGLRPNDMIARFGGEEFAIILPETNLDAATDLANGLRKRVELAKVKNDKGELLPRVTISIGVSAIGEVGRENEDTLIELIAASDEALYRAKKDGRNRVSE</sequence>
<dbReference type="Proteomes" id="UP000254266">
    <property type="component" value="Unassembled WGS sequence"/>
</dbReference>
<dbReference type="SUPFAM" id="SSF55073">
    <property type="entry name" value="Nucleotide cyclase"/>
    <property type="match status" value="1"/>
</dbReference>
<dbReference type="GO" id="GO:1902201">
    <property type="term" value="P:negative regulation of bacterial-type flagellum-dependent cell motility"/>
    <property type="evidence" value="ECO:0007669"/>
    <property type="project" value="TreeGrafter"/>
</dbReference>
<dbReference type="CDD" id="cd01949">
    <property type="entry name" value="GGDEF"/>
    <property type="match status" value="1"/>
</dbReference>
<evidence type="ECO:0000259" key="5">
    <source>
        <dbReference type="PROSITE" id="PS50887"/>
    </source>
</evidence>
<dbReference type="PANTHER" id="PTHR45138">
    <property type="entry name" value="REGULATORY COMPONENTS OF SENSORY TRANSDUCTION SYSTEM"/>
    <property type="match status" value="1"/>
</dbReference>
<dbReference type="GO" id="GO:0005886">
    <property type="term" value="C:plasma membrane"/>
    <property type="evidence" value="ECO:0007669"/>
    <property type="project" value="TreeGrafter"/>
</dbReference>
<dbReference type="PANTHER" id="PTHR45138:SF9">
    <property type="entry name" value="DIGUANYLATE CYCLASE DGCM-RELATED"/>
    <property type="match status" value="1"/>
</dbReference>
<dbReference type="SMART" id="SM00100">
    <property type="entry name" value="cNMP"/>
    <property type="match status" value="1"/>
</dbReference>
<dbReference type="Gene3D" id="3.30.70.270">
    <property type="match status" value="1"/>
</dbReference>
<dbReference type="GO" id="GO:0052621">
    <property type="term" value="F:diguanylate cyclase activity"/>
    <property type="evidence" value="ECO:0007669"/>
    <property type="project" value="UniProtKB-EC"/>
</dbReference>
<dbReference type="SMART" id="SM00267">
    <property type="entry name" value="GGDEF"/>
    <property type="match status" value="1"/>
</dbReference>
<keyword evidence="7" id="KW-1185">Reference proteome</keyword>